<evidence type="ECO:0000313" key="4">
    <source>
        <dbReference type="EMBL" id="MCO5978901.1"/>
    </source>
</evidence>
<dbReference type="CDD" id="cd06533">
    <property type="entry name" value="Glyco_transf_WecG_TagA"/>
    <property type="match status" value="1"/>
</dbReference>
<evidence type="ECO:0000313" key="5">
    <source>
        <dbReference type="Proteomes" id="UP001204851"/>
    </source>
</evidence>
<dbReference type="InterPro" id="IPR058548">
    <property type="entry name" value="MlaB-like_STAS"/>
</dbReference>
<dbReference type="Pfam" id="PF03808">
    <property type="entry name" value="Glyco_tran_WecG"/>
    <property type="match status" value="1"/>
</dbReference>
<evidence type="ECO:0000259" key="3">
    <source>
        <dbReference type="Pfam" id="PF13466"/>
    </source>
</evidence>
<sequence>MVGVNVLRPSSVPDFTRDVVCVLGLPFDVISLEQVAARVRSARLSRTPLLLATANLNFIVAARNNAPFRQAIIHSQLNLADGMPIVWVAKLLRVPLPARVAGSSLFERLQESSSEAPVKVFFFGAPDGVAEQACHRVNALQGGVCCVGYESPGFGTVESMSSDDQIRRINEAQPDFLVVALGAEKGLAWIERNFAGLEAPVVSHLGAVVGMAAGHIHRAPPRWQRWGLEWLWRIKEEPFLWRRYWSDAKVFSRLLAGSVLPLWWHQVVEGAAARASGVRATGMTRGGAFHLRLIRVSVDEGDGEAQSLSSLRAQLASAAASGLPVVVEAQDLVHIDGRVLGLLMLLYGHLRDRSMSFTIQGVSACLRRQFRWHEALFLLDADSAVAPTSWGQPREVA</sequence>
<dbReference type="SUPFAM" id="SSF52091">
    <property type="entry name" value="SpoIIaa-like"/>
    <property type="match status" value="1"/>
</dbReference>
<evidence type="ECO:0000256" key="1">
    <source>
        <dbReference type="ARBA" id="ARBA00022676"/>
    </source>
</evidence>
<dbReference type="PANTHER" id="PTHR34136">
    <property type="match status" value="1"/>
</dbReference>
<protein>
    <submittedName>
        <fullName evidence="4">WecB/TagA/CpsF family glycosyltransferase</fullName>
    </submittedName>
</protein>
<dbReference type="InterPro" id="IPR004629">
    <property type="entry name" value="WecG_TagA_CpsF"/>
</dbReference>
<organism evidence="4 5">
    <name type="scientific">Ideonella oryzae</name>
    <dbReference type="NCBI Taxonomy" id="2937441"/>
    <lineage>
        <taxon>Bacteria</taxon>
        <taxon>Pseudomonadati</taxon>
        <taxon>Pseudomonadota</taxon>
        <taxon>Betaproteobacteria</taxon>
        <taxon>Burkholderiales</taxon>
        <taxon>Sphaerotilaceae</taxon>
        <taxon>Ideonella</taxon>
    </lineage>
</organism>
<dbReference type="Proteomes" id="UP001204851">
    <property type="component" value="Unassembled WGS sequence"/>
</dbReference>
<keyword evidence="5" id="KW-1185">Reference proteome</keyword>
<proteinExistence type="predicted"/>
<dbReference type="Pfam" id="PF13466">
    <property type="entry name" value="STAS_2"/>
    <property type="match status" value="1"/>
</dbReference>
<dbReference type="InterPro" id="IPR036513">
    <property type="entry name" value="STAS_dom_sf"/>
</dbReference>
<accession>A0ABT1BRR6</accession>
<dbReference type="NCBIfam" id="TIGR00696">
    <property type="entry name" value="wecG_tagA_cpsF"/>
    <property type="match status" value="1"/>
</dbReference>
<reference evidence="4 5" key="1">
    <citation type="submission" date="2022-06" db="EMBL/GenBank/DDBJ databases">
        <title>Ideonella sp. NS12-5 Genome sequencing and assembly.</title>
        <authorList>
            <person name="Jung Y."/>
        </authorList>
    </citation>
    <scope>NUCLEOTIDE SEQUENCE [LARGE SCALE GENOMIC DNA]</scope>
    <source>
        <strain evidence="4 5">NS12-5</strain>
    </source>
</reference>
<keyword evidence="1" id="KW-0328">Glycosyltransferase</keyword>
<dbReference type="PANTHER" id="PTHR34136:SF1">
    <property type="entry name" value="UDP-N-ACETYL-D-MANNOSAMINURONIC ACID TRANSFERASE"/>
    <property type="match status" value="1"/>
</dbReference>
<name>A0ABT1BRR6_9BURK</name>
<feature type="domain" description="MlaB-like STAS" evidence="3">
    <location>
        <begin position="304"/>
        <end position="371"/>
    </location>
</feature>
<comment type="caution">
    <text evidence="4">The sequence shown here is derived from an EMBL/GenBank/DDBJ whole genome shotgun (WGS) entry which is preliminary data.</text>
</comment>
<dbReference type="EMBL" id="JAMXMC010000014">
    <property type="protein sequence ID" value="MCO5978901.1"/>
    <property type="molecule type" value="Genomic_DNA"/>
</dbReference>
<gene>
    <name evidence="4" type="ORF">M0L44_19560</name>
</gene>
<keyword evidence="2" id="KW-0808">Transferase</keyword>
<evidence type="ECO:0000256" key="2">
    <source>
        <dbReference type="ARBA" id="ARBA00022679"/>
    </source>
</evidence>